<organism evidence="2">
    <name type="scientific">bioreactor metagenome</name>
    <dbReference type="NCBI Taxonomy" id="1076179"/>
    <lineage>
        <taxon>unclassified sequences</taxon>
        <taxon>metagenomes</taxon>
        <taxon>ecological metagenomes</taxon>
    </lineage>
</organism>
<keyword evidence="1" id="KW-0812">Transmembrane</keyword>
<dbReference type="Pfam" id="PF06161">
    <property type="entry name" value="DUF975"/>
    <property type="match status" value="1"/>
</dbReference>
<reference evidence="2" key="1">
    <citation type="submission" date="2019-08" db="EMBL/GenBank/DDBJ databases">
        <authorList>
            <person name="Kucharzyk K."/>
            <person name="Murdoch R.W."/>
            <person name="Higgins S."/>
            <person name="Loffler F."/>
        </authorList>
    </citation>
    <scope>NUCLEOTIDE SEQUENCE</scope>
</reference>
<dbReference type="EMBL" id="VSSQ01028613">
    <property type="protein sequence ID" value="MPM78396.1"/>
    <property type="molecule type" value="Genomic_DNA"/>
</dbReference>
<gene>
    <name evidence="2" type="ORF">SDC9_125407</name>
</gene>
<protein>
    <recommendedName>
        <fullName evidence="3">Glycerophosphoryl diester phosphodiesterase membrane domain-containing protein</fullName>
    </recommendedName>
</protein>
<dbReference type="PANTHER" id="PTHR40076:SF1">
    <property type="entry name" value="MEMBRANE PROTEIN"/>
    <property type="match status" value="1"/>
</dbReference>
<feature type="transmembrane region" description="Helical" evidence="1">
    <location>
        <begin position="185"/>
        <end position="205"/>
    </location>
</feature>
<dbReference type="InterPro" id="IPR010380">
    <property type="entry name" value="DUF975"/>
</dbReference>
<feature type="transmembrane region" description="Helical" evidence="1">
    <location>
        <begin position="124"/>
        <end position="150"/>
    </location>
</feature>
<keyword evidence="1" id="KW-0472">Membrane</keyword>
<evidence type="ECO:0000313" key="2">
    <source>
        <dbReference type="EMBL" id="MPM78396.1"/>
    </source>
</evidence>
<keyword evidence="1" id="KW-1133">Transmembrane helix</keyword>
<sequence length="271" mass="29800">MRKELKQWARDKMRESRPSPVSVTLVYVLITGAMQLIVPLVSVALVGFSVLSYWLTKGYELSQIILYYLGAGGATALGFANILVGLLIEVISFGYISYCLLLLRDRARGTSNLSDGLGMAGKVILMRLITGTFIFLWSLLLVIPGIVAFYRYRMAPYILLDNPDCGVLESIRASKALMKGHKAELFVFDLSFLNWALLYAVPFLVAEILERAGIPALGGVVVTWLGAGLVSLWVTPFVGVSQAAYYSNLTGGGYRIADYGPGDTRDRHWDN</sequence>
<proteinExistence type="predicted"/>
<accession>A0A645CMY7</accession>
<feature type="transmembrane region" description="Helical" evidence="1">
    <location>
        <begin position="212"/>
        <end position="234"/>
    </location>
</feature>
<dbReference type="AlphaFoldDB" id="A0A645CMY7"/>
<name>A0A645CMY7_9ZZZZ</name>
<evidence type="ECO:0000256" key="1">
    <source>
        <dbReference type="SAM" id="Phobius"/>
    </source>
</evidence>
<dbReference type="PANTHER" id="PTHR40076">
    <property type="entry name" value="MEMBRANE PROTEIN-RELATED"/>
    <property type="match status" value="1"/>
</dbReference>
<feature type="transmembrane region" description="Helical" evidence="1">
    <location>
        <begin position="21"/>
        <end position="54"/>
    </location>
</feature>
<feature type="transmembrane region" description="Helical" evidence="1">
    <location>
        <begin position="74"/>
        <end position="103"/>
    </location>
</feature>
<evidence type="ECO:0008006" key="3">
    <source>
        <dbReference type="Google" id="ProtNLM"/>
    </source>
</evidence>
<comment type="caution">
    <text evidence="2">The sequence shown here is derived from an EMBL/GenBank/DDBJ whole genome shotgun (WGS) entry which is preliminary data.</text>
</comment>